<dbReference type="Gene3D" id="3.50.30.30">
    <property type="match status" value="1"/>
</dbReference>
<dbReference type="EC" id="2.3.2.27" evidence="3"/>
<dbReference type="AlphaFoldDB" id="A0A835IPK3"/>
<dbReference type="InterPro" id="IPR046450">
    <property type="entry name" value="PA_dom_sf"/>
</dbReference>
<dbReference type="Pfam" id="PF02225">
    <property type="entry name" value="PA"/>
    <property type="match status" value="1"/>
</dbReference>
<organism evidence="13 14">
    <name type="scientific">Coptis chinensis</name>
    <dbReference type="NCBI Taxonomy" id="261450"/>
    <lineage>
        <taxon>Eukaryota</taxon>
        <taxon>Viridiplantae</taxon>
        <taxon>Streptophyta</taxon>
        <taxon>Embryophyta</taxon>
        <taxon>Tracheophyta</taxon>
        <taxon>Spermatophyta</taxon>
        <taxon>Magnoliopsida</taxon>
        <taxon>Ranunculales</taxon>
        <taxon>Ranunculaceae</taxon>
        <taxon>Coptidoideae</taxon>
        <taxon>Coptis</taxon>
    </lineage>
</organism>
<dbReference type="InterPro" id="IPR003137">
    <property type="entry name" value="PA_domain"/>
</dbReference>
<evidence type="ECO:0000256" key="8">
    <source>
        <dbReference type="ARBA" id="ARBA00022989"/>
    </source>
</evidence>
<dbReference type="SUPFAM" id="SSF52025">
    <property type="entry name" value="PA domain"/>
    <property type="match status" value="1"/>
</dbReference>
<proteinExistence type="predicted"/>
<keyword evidence="6 11" id="KW-0863">Zinc-finger</keyword>
<keyword evidence="8" id="KW-1133">Transmembrane helix</keyword>
<dbReference type="PROSITE" id="PS50089">
    <property type="entry name" value="ZF_RING_2"/>
    <property type="match status" value="1"/>
</dbReference>
<keyword evidence="14" id="KW-1185">Reference proteome</keyword>
<dbReference type="Pfam" id="PF13639">
    <property type="entry name" value="zf-RING_2"/>
    <property type="match status" value="1"/>
</dbReference>
<dbReference type="InterPro" id="IPR001841">
    <property type="entry name" value="Znf_RING"/>
</dbReference>
<evidence type="ECO:0000313" key="13">
    <source>
        <dbReference type="EMBL" id="KAF9622775.1"/>
    </source>
</evidence>
<keyword evidence="5" id="KW-0479">Metal-binding</keyword>
<dbReference type="InterPro" id="IPR013083">
    <property type="entry name" value="Znf_RING/FYVE/PHD"/>
</dbReference>
<dbReference type="OrthoDB" id="8062037at2759"/>
<keyword evidence="4" id="KW-0812">Transmembrane</keyword>
<gene>
    <name evidence="13" type="ORF">IFM89_034010</name>
</gene>
<protein>
    <recommendedName>
        <fullName evidence="3">RING-type E3 ubiquitin transferase</fullName>
        <ecNumber evidence="3">2.3.2.27</ecNumber>
    </recommendedName>
</protein>
<dbReference type="FunFam" id="3.30.40.10:FF:000388">
    <property type="entry name" value="Putative RING zinc finger domain superfamily protein"/>
    <property type="match status" value="1"/>
</dbReference>
<evidence type="ECO:0000256" key="2">
    <source>
        <dbReference type="ARBA" id="ARBA00004167"/>
    </source>
</evidence>
<accession>A0A835IPK3</accession>
<dbReference type="GO" id="GO:0008270">
    <property type="term" value="F:zinc ion binding"/>
    <property type="evidence" value="ECO:0007669"/>
    <property type="project" value="UniProtKB-KW"/>
</dbReference>
<dbReference type="GO" id="GO:0061630">
    <property type="term" value="F:ubiquitin protein ligase activity"/>
    <property type="evidence" value="ECO:0007669"/>
    <property type="project" value="UniProtKB-EC"/>
</dbReference>
<evidence type="ECO:0000256" key="6">
    <source>
        <dbReference type="ARBA" id="ARBA00022771"/>
    </source>
</evidence>
<evidence type="ECO:0000256" key="3">
    <source>
        <dbReference type="ARBA" id="ARBA00012483"/>
    </source>
</evidence>
<feature type="domain" description="RING-type" evidence="12">
    <location>
        <begin position="132"/>
        <end position="174"/>
    </location>
</feature>
<evidence type="ECO:0000256" key="5">
    <source>
        <dbReference type="ARBA" id="ARBA00022723"/>
    </source>
</evidence>
<dbReference type="Proteomes" id="UP000631114">
    <property type="component" value="Unassembled WGS sequence"/>
</dbReference>
<dbReference type="Gene3D" id="3.30.40.10">
    <property type="entry name" value="Zinc/RING finger domain, C3HC4 (zinc finger)"/>
    <property type="match status" value="1"/>
</dbReference>
<comment type="catalytic activity">
    <reaction evidence="1">
        <text>S-ubiquitinyl-[E2 ubiquitin-conjugating enzyme]-L-cysteine + [acceptor protein]-L-lysine = [E2 ubiquitin-conjugating enzyme]-L-cysteine + N(6)-ubiquitinyl-[acceptor protein]-L-lysine.</text>
        <dbReference type="EC" id="2.3.2.27"/>
    </reaction>
</comment>
<keyword evidence="7" id="KW-0862">Zinc</keyword>
<dbReference type="InterPro" id="IPR051653">
    <property type="entry name" value="E3_ligase_sorting_rcpt"/>
</dbReference>
<evidence type="ECO:0000256" key="9">
    <source>
        <dbReference type="ARBA" id="ARBA00023136"/>
    </source>
</evidence>
<dbReference type="SUPFAM" id="SSF57850">
    <property type="entry name" value="RING/U-box"/>
    <property type="match status" value="1"/>
</dbReference>
<comment type="caution">
    <text evidence="13">The sequence shown here is derived from an EMBL/GenBank/DDBJ whole genome shotgun (WGS) entry which is preliminary data.</text>
</comment>
<keyword evidence="9" id="KW-0472">Membrane</keyword>
<sequence>VRVNSSGVCGALYVSDPLDACSSLRTTLRYEVPEKVRFVLIERGNCAFEDKVRNAQDSGFRAAIVYDNRDKRNLVSMIVSVLATFFFTRDRRLHRQGTYHHCPSIDRQIVKVFPCFTFNATCRGGRVTGETCAICLEDYKDGETLRILPCHHEFHTSCVDSWLTKWGTFCPVCKHDMSTATAEHMPNQ</sequence>
<comment type="subcellular location">
    <subcellularLocation>
        <location evidence="2">Membrane</location>
        <topology evidence="2">Single-pass membrane protein</topology>
    </subcellularLocation>
</comment>
<feature type="non-terminal residue" evidence="13">
    <location>
        <position position="188"/>
    </location>
</feature>
<evidence type="ECO:0000313" key="14">
    <source>
        <dbReference type="Proteomes" id="UP000631114"/>
    </source>
</evidence>
<keyword evidence="10" id="KW-0325">Glycoprotein</keyword>
<dbReference type="EMBL" id="JADFTS010000002">
    <property type="protein sequence ID" value="KAF9622775.1"/>
    <property type="molecule type" value="Genomic_DNA"/>
</dbReference>
<name>A0A835IPK3_9MAGN</name>
<evidence type="ECO:0000256" key="7">
    <source>
        <dbReference type="ARBA" id="ARBA00022833"/>
    </source>
</evidence>
<reference evidence="13 14" key="1">
    <citation type="submission" date="2020-10" db="EMBL/GenBank/DDBJ databases">
        <title>The Coptis chinensis genome and diversification of protoberbering-type alkaloids.</title>
        <authorList>
            <person name="Wang B."/>
            <person name="Shu S."/>
            <person name="Song C."/>
            <person name="Liu Y."/>
        </authorList>
    </citation>
    <scope>NUCLEOTIDE SEQUENCE [LARGE SCALE GENOMIC DNA]</scope>
    <source>
        <strain evidence="13">HL-2020</strain>
        <tissue evidence="13">Leaf</tissue>
    </source>
</reference>
<evidence type="ECO:0000256" key="10">
    <source>
        <dbReference type="ARBA" id="ARBA00023180"/>
    </source>
</evidence>
<evidence type="ECO:0000259" key="12">
    <source>
        <dbReference type="PROSITE" id="PS50089"/>
    </source>
</evidence>
<evidence type="ECO:0000256" key="1">
    <source>
        <dbReference type="ARBA" id="ARBA00000900"/>
    </source>
</evidence>
<dbReference type="SMART" id="SM00184">
    <property type="entry name" value="RING"/>
    <property type="match status" value="1"/>
</dbReference>
<dbReference type="PANTHER" id="PTHR47168">
    <property type="entry name" value="RING ZINC FINGER DOMAIN SUPERFAMILY PROTEIN-RELATED"/>
    <property type="match status" value="1"/>
</dbReference>
<dbReference type="PANTHER" id="PTHR47168:SF1">
    <property type="entry name" value="OS02G0798600 PROTEIN"/>
    <property type="match status" value="1"/>
</dbReference>
<dbReference type="GO" id="GO:0016020">
    <property type="term" value="C:membrane"/>
    <property type="evidence" value="ECO:0007669"/>
    <property type="project" value="UniProtKB-SubCell"/>
</dbReference>
<evidence type="ECO:0000256" key="4">
    <source>
        <dbReference type="ARBA" id="ARBA00022692"/>
    </source>
</evidence>
<evidence type="ECO:0000256" key="11">
    <source>
        <dbReference type="PROSITE-ProRule" id="PRU00175"/>
    </source>
</evidence>